<organism evidence="2 3">
    <name type="scientific">Octopus vulgaris</name>
    <name type="common">Common octopus</name>
    <dbReference type="NCBI Taxonomy" id="6645"/>
    <lineage>
        <taxon>Eukaryota</taxon>
        <taxon>Metazoa</taxon>
        <taxon>Spiralia</taxon>
        <taxon>Lophotrochozoa</taxon>
        <taxon>Mollusca</taxon>
        <taxon>Cephalopoda</taxon>
        <taxon>Coleoidea</taxon>
        <taxon>Octopodiformes</taxon>
        <taxon>Octopoda</taxon>
        <taxon>Incirrata</taxon>
        <taxon>Octopodidae</taxon>
        <taxon>Octopus</taxon>
    </lineage>
</organism>
<evidence type="ECO:0000313" key="3">
    <source>
        <dbReference type="Proteomes" id="UP001162480"/>
    </source>
</evidence>
<gene>
    <name evidence="2" type="ORF">OCTVUL_1B022278</name>
</gene>
<dbReference type="EMBL" id="OX597824">
    <property type="protein sequence ID" value="CAI9730258.1"/>
    <property type="molecule type" value="Genomic_DNA"/>
</dbReference>
<evidence type="ECO:0000313" key="2">
    <source>
        <dbReference type="EMBL" id="CAI9730258.1"/>
    </source>
</evidence>
<keyword evidence="1" id="KW-0472">Membrane</keyword>
<evidence type="ECO:0000256" key="1">
    <source>
        <dbReference type="SAM" id="Phobius"/>
    </source>
</evidence>
<protein>
    <submittedName>
        <fullName evidence="2">Uncharacterized protein</fullName>
    </submittedName>
</protein>
<keyword evidence="3" id="KW-1185">Reference proteome</keyword>
<accession>A0AA36BA75</accession>
<dbReference type="AlphaFoldDB" id="A0AA36BA75"/>
<keyword evidence="1" id="KW-0812">Transmembrane</keyword>
<feature type="transmembrane region" description="Helical" evidence="1">
    <location>
        <begin position="7"/>
        <end position="25"/>
    </location>
</feature>
<reference evidence="2" key="1">
    <citation type="submission" date="2023-08" db="EMBL/GenBank/DDBJ databases">
        <authorList>
            <person name="Alioto T."/>
            <person name="Alioto T."/>
            <person name="Gomez Garrido J."/>
        </authorList>
    </citation>
    <scope>NUCLEOTIDE SEQUENCE</scope>
</reference>
<sequence>MHIFLNVLYFFSLATGIAHFMHTHYSPVFITWFLLNVLLLNVCNFFLCMLTHLCTALYFVCKAKQKFFSTFTHKPACLHPLSHMYQNIMPLESFSHDCPLSSFFQLCIHWMSAHAICVPVRHNLPLFDPRLVMKLIDNCLSYTMYQHATFWLILANAYDDSTFHFCNHSRHFHTKCNPTRKLLLHHGCTHSLTSTYSTAAGLSLILMYTPLHAHSLPQSCTNCHILHFVH</sequence>
<keyword evidence="1" id="KW-1133">Transmembrane helix</keyword>
<dbReference type="Proteomes" id="UP001162480">
    <property type="component" value="Chromosome 11"/>
</dbReference>
<name>A0AA36BA75_OCTVU</name>
<proteinExistence type="predicted"/>
<feature type="transmembrane region" description="Helical" evidence="1">
    <location>
        <begin position="37"/>
        <end position="60"/>
    </location>
</feature>